<protein>
    <submittedName>
        <fullName evidence="2">Chitin-binding type-2 domain-containing protein</fullName>
    </submittedName>
</protein>
<name>A0AC34G0F4_9BILA</name>
<evidence type="ECO:0000313" key="2">
    <source>
        <dbReference type="WBParaSite" id="ES5_v2.g23297.t1"/>
    </source>
</evidence>
<dbReference type="WBParaSite" id="ES5_v2.g23297.t1">
    <property type="protein sequence ID" value="ES5_v2.g23297.t1"/>
    <property type="gene ID" value="ES5_v2.g23297"/>
</dbReference>
<proteinExistence type="predicted"/>
<organism evidence="1 2">
    <name type="scientific">Panagrolaimus sp. ES5</name>
    <dbReference type="NCBI Taxonomy" id="591445"/>
    <lineage>
        <taxon>Eukaryota</taxon>
        <taxon>Metazoa</taxon>
        <taxon>Ecdysozoa</taxon>
        <taxon>Nematoda</taxon>
        <taxon>Chromadorea</taxon>
        <taxon>Rhabditida</taxon>
        <taxon>Tylenchina</taxon>
        <taxon>Panagrolaimomorpha</taxon>
        <taxon>Panagrolaimoidea</taxon>
        <taxon>Panagrolaimidae</taxon>
        <taxon>Panagrolaimus</taxon>
    </lineage>
</organism>
<accession>A0AC34G0F4</accession>
<evidence type="ECO:0000313" key="1">
    <source>
        <dbReference type="Proteomes" id="UP000887579"/>
    </source>
</evidence>
<sequence>MIKWLICLLAVGAYVNAIRSGSTGPQMKPKLNCTEVGNGNFVYGCSKVFWMCSNGILYSQQCHSELFFDPVSNACERQENIELCTSQNATNLHKPSKATEAFNCKGKLDSSYQLAPCLQRFAHCKNELVFYEGCPTGTVYDDNKKYCDWPANVVGCQDKERLSSRSPLDVASAASAPGYGPDDVPSPSIIHQQSAYARQFKVGASHVDSLQQNDTLSESPAVQQQQQPVGPPRTEHSQMQQPHPQQQVVQQSPQQQQRLSEQLSLRQEFDCTGKKDGSYPTPLNACATFFYKCSRNETYKYNCPHGLYFSTQKVHCEFLYKTPECNGHVLPYPTGPLAVQTSNYTKIPVQSPPPLPSNSGQQSVTSNINAKTALKVDFNCRDKADGFYAVGKCRNDYIRCVHKTSYLQECPKNFVFDSDICEYMDECIKTAPPQSNGKQQVQSSLPQLQQPVAPEPSSQSYTLKQAQQRAINQTQQSYLPAPSASVSPQTNQQDLTAQSFSSYNPQQPLYSQQQQSQGYLQHHRYTEAKPQQQSGETYGHPKIQQEKLQPQQSPPVTPIKDTFCQDKGLIHGYHTPGCSNYYFACFPRETIKVECPANLFYDSETEKCDYKTNVPACGGSRTNQQPAQQQSTNHKSSQTYGQLNVQAQPPVAQPQNYQAQQNQPSYQQQNSTAVSHPQPQSVNPQLKQLYDEHNSQQDVIHKSATLQSFRQNSEVYQPHQANIVQQQQPIVAVTPAPAWVPYSGQQ</sequence>
<dbReference type="Proteomes" id="UP000887579">
    <property type="component" value="Unplaced"/>
</dbReference>
<reference evidence="2" key="1">
    <citation type="submission" date="2022-11" db="UniProtKB">
        <authorList>
            <consortium name="WormBaseParasite"/>
        </authorList>
    </citation>
    <scope>IDENTIFICATION</scope>
</reference>